<dbReference type="PANTHER" id="PTHR30126">
    <property type="entry name" value="HTH-TYPE TRANSCRIPTIONAL REGULATOR"/>
    <property type="match status" value="1"/>
</dbReference>
<gene>
    <name evidence="6" type="ORF">GCM10007916_31020</name>
</gene>
<dbReference type="Gene3D" id="3.40.190.10">
    <property type="entry name" value="Periplasmic binding protein-like II"/>
    <property type="match status" value="2"/>
</dbReference>
<accession>A0ABQ6E3K8</accession>
<sequence length="293" mass="33011">MINQKWLYTFMDLVKTGHFTKTANNLYMTQPGVSQHIKKLENQLQTQLLNRYDKQFELTRAGQLLHEYGVASLTLDQQLQDRIDFDDPYQGDCFIACSGAIASDLYPDFIDYQCAHSGLNVKLEAAPNHSIIEGVLNNTVHIGIVNQQVQHSQLMQTKLGNEPLQLILPKSYAQKEINFETLNSLGFINHPDGFEFVDKVLSSNEFKGYLGSQSLSVSGYVNQLNQILLPVSKGVGYTVLPARAVAQFSAPEELYAAPLMMPVSDPLYITTKRHFSLAARYDWFLTHITKCLS</sequence>
<organism evidence="6 7">
    <name type="scientific">Psychromonas marina</name>
    <dbReference type="NCBI Taxonomy" id="88364"/>
    <lineage>
        <taxon>Bacteria</taxon>
        <taxon>Pseudomonadati</taxon>
        <taxon>Pseudomonadota</taxon>
        <taxon>Gammaproteobacteria</taxon>
        <taxon>Alteromonadales</taxon>
        <taxon>Psychromonadaceae</taxon>
        <taxon>Psychromonas</taxon>
    </lineage>
</organism>
<evidence type="ECO:0000313" key="6">
    <source>
        <dbReference type="EMBL" id="GLS92032.1"/>
    </source>
</evidence>
<dbReference type="SUPFAM" id="SSF46785">
    <property type="entry name" value="Winged helix' DNA-binding domain"/>
    <property type="match status" value="1"/>
</dbReference>
<evidence type="ECO:0000259" key="5">
    <source>
        <dbReference type="PROSITE" id="PS50931"/>
    </source>
</evidence>
<dbReference type="InterPro" id="IPR000847">
    <property type="entry name" value="LysR_HTH_N"/>
</dbReference>
<dbReference type="PRINTS" id="PR00039">
    <property type="entry name" value="HTHLYSR"/>
</dbReference>
<dbReference type="Proteomes" id="UP001157353">
    <property type="component" value="Unassembled WGS sequence"/>
</dbReference>
<dbReference type="InterPro" id="IPR036388">
    <property type="entry name" value="WH-like_DNA-bd_sf"/>
</dbReference>
<evidence type="ECO:0000256" key="4">
    <source>
        <dbReference type="ARBA" id="ARBA00023163"/>
    </source>
</evidence>
<feature type="domain" description="HTH lysR-type" evidence="5">
    <location>
        <begin position="2"/>
        <end position="59"/>
    </location>
</feature>
<dbReference type="PROSITE" id="PS50931">
    <property type="entry name" value="HTH_LYSR"/>
    <property type="match status" value="1"/>
</dbReference>
<dbReference type="Pfam" id="PF00126">
    <property type="entry name" value="HTH_1"/>
    <property type="match status" value="1"/>
</dbReference>
<evidence type="ECO:0000256" key="1">
    <source>
        <dbReference type="ARBA" id="ARBA00009437"/>
    </source>
</evidence>
<reference evidence="7" key="1">
    <citation type="journal article" date="2019" name="Int. J. Syst. Evol. Microbiol.">
        <title>The Global Catalogue of Microorganisms (GCM) 10K type strain sequencing project: providing services to taxonomists for standard genome sequencing and annotation.</title>
        <authorList>
            <consortium name="The Broad Institute Genomics Platform"/>
            <consortium name="The Broad Institute Genome Sequencing Center for Infectious Disease"/>
            <person name="Wu L."/>
            <person name="Ma J."/>
        </authorList>
    </citation>
    <scope>NUCLEOTIDE SEQUENCE [LARGE SCALE GENOMIC DNA]</scope>
    <source>
        <strain evidence="7">NBRC 103166</strain>
    </source>
</reference>
<comment type="similarity">
    <text evidence="1">Belongs to the LysR transcriptional regulatory family.</text>
</comment>
<name>A0ABQ6E3K8_9GAMM</name>
<keyword evidence="2" id="KW-0805">Transcription regulation</keyword>
<proteinExistence type="inferred from homology"/>
<evidence type="ECO:0000256" key="2">
    <source>
        <dbReference type="ARBA" id="ARBA00023015"/>
    </source>
</evidence>
<keyword evidence="3" id="KW-0238">DNA-binding</keyword>
<comment type="caution">
    <text evidence="6">The sequence shown here is derived from an EMBL/GenBank/DDBJ whole genome shotgun (WGS) entry which is preliminary data.</text>
</comment>
<protein>
    <submittedName>
        <fullName evidence="6">LysR family transcriptional regulator</fullName>
    </submittedName>
</protein>
<keyword evidence="4" id="KW-0804">Transcription</keyword>
<evidence type="ECO:0000256" key="3">
    <source>
        <dbReference type="ARBA" id="ARBA00023125"/>
    </source>
</evidence>
<dbReference type="CDD" id="cd05466">
    <property type="entry name" value="PBP2_LTTR_substrate"/>
    <property type="match status" value="1"/>
</dbReference>
<dbReference type="Gene3D" id="1.10.10.10">
    <property type="entry name" value="Winged helix-like DNA-binding domain superfamily/Winged helix DNA-binding domain"/>
    <property type="match status" value="1"/>
</dbReference>
<dbReference type="EMBL" id="BSPQ01000016">
    <property type="protein sequence ID" value="GLS92032.1"/>
    <property type="molecule type" value="Genomic_DNA"/>
</dbReference>
<dbReference type="Pfam" id="PF03466">
    <property type="entry name" value="LysR_substrate"/>
    <property type="match status" value="1"/>
</dbReference>
<evidence type="ECO:0000313" key="7">
    <source>
        <dbReference type="Proteomes" id="UP001157353"/>
    </source>
</evidence>
<dbReference type="InterPro" id="IPR036390">
    <property type="entry name" value="WH_DNA-bd_sf"/>
</dbReference>
<dbReference type="PANTHER" id="PTHR30126:SF99">
    <property type="entry name" value="TRANSCRIPTIONAL REGULATOR LYSR FAMILY"/>
    <property type="match status" value="1"/>
</dbReference>
<dbReference type="SUPFAM" id="SSF53850">
    <property type="entry name" value="Periplasmic binding protein-like II"/>
    <property type="match status" value="1"/>
</dbReference>
<keyword evidence="7" id="KW-1185">Reference proteome</keyword>
<dbReference type="RefSeq" id="WP_284205122.1">
    <property type="nucleotide sequence ID" value="NZ_BSPQ01000016.1"/>
</dbReference>
<dbReference type="InterPro" id="IPR005119">
    <property type="entry name" value="LysR_subst-bd"/>
</dbReference>